<reference evidence="2" key="1">
    <citation type="submission" date="2015-04" db="UniProtKB">
        <authorList>
            <consortium name="EnsemblPlants"/>
        </authorList>
    </citation>
    <scope>IDENTIFICATION</scope>
</reference>
<organism evidence="2">
    <name type="scientific">Oryza glumipatula</name>
    <dbReference type="NCBI Taxonomy" id="40148"/>
    <lineage>
        <taxon>Eukaryota</taxon>
        <taxon>Viridiplantae</taxon>
        <taxon>Streptophyta</taxon>
        <taxon>Embryophyta</taxon>
        <taxon>Tracheophyta</taxon>
        <taxon>Spermatophyta</taxon>
        <taxon>Magnoliopsida</taxon>
        <taxon>Liliopsida</taxon>
        <taxon>Poales</taxon>
        <taxon>Poaceae</taxon>
        <taxon>BOP clade</taxon>
        <taxon>Oryzoideae</taxon>
        <taxon>Oryzeae</taxon>
        <taxon>Oryzinae</taxon>
        <taxon>Oryza</taxon>
    </lineage>
</organism>
<protein>
    <submittedName>
        <fullName evidence="2">Uncharacterized protein</fullName>
    </submittedName>
</protein>
<feature type="region of interest" description="Disordered" evidence="1">
    <location>
        <begin position="20"/>
        <end position="78"/>
    </location>
</feature>
<accession>A0A0D9ZDW6</accession>
<keyword evidence="3" id="KW-1185">Reference proteome</keyword>
<evidence type="ECO:0000313" key="2">
    <source>
        <dbReference type="EnsemblPlants" id="OGLUM03G35890.1"/>
    </source>
</evidence>
<sequence length="78" mass="8631">MRHSSSDFRMQRRYLAVESVHQSYTSDVPSDDDPPSTCLPKGRAGRQVTPPPAGHRSAEGFRPARRRVSGGSGRRLLP</sequence>
<dbReference type="Proteomes" id="UP000026961">
    <property type="component" value="Chromosome 3"/>
</dbReference>
<evidence type="ECO:0000256" key="1">
    <source>
        <dbReference type="SAM" id="MobiDB-lite"/>
    </source>
</evidence>
<proteinExistence type="predicted"/>
<dbReference type="AlphaFoldDB" id="A0A0D9ZDW6"/>
<evidence type="ECO:0000313" key="3">
    <source>
        <dbReference type="Proteomes" id="UP000026961"/>
    </source>
</evidence>
<name>A0A0D9ZDW6_9ORYZ</name>
<dbReference type="EnsemblPlants" id="OGLUM03G35890.1">
    <property type="protein sequence ID" value="OGLUM03G35890.1"/>
    <property type="gene ID" value="OGLUM03G35890"/>
</dbReference>
<dbReference type="HOGENOM" id="CLU_2625969_0_0_1"/>
<dbReference type="Gramene" id="OGLUM03G35890.1">
    <property type="protein sequence ID" value="OGLUM03G35890.1"/>
    <property type="gene ID" value="OGLUM03G35890"/>
</dbReference>
<reference evidence="2" key="2">
    <citation type="submission" date="2018-05" db="EMBL/GenBank/DDBJ databases">
        <title>OgluRS3 (Oryza glumaepatula Reference Sequence Version 3).</title>
        <authorList>
            <person name="Zhang J."/>
            <person name="Kudrna D."/>
            <person name="Lee S."/>
            <person name="Talag J."/>
            <person name="Welchert J."/>
            <person name="Wing R.A."/>
        </authorList>
    </citation>
    <scope>NUCLEOTIDE SEQUENCE [LARGE SCALE GENOMIC DNA]</scope>
</reference>